<dbReference type="InterPro" id="IPR029055">
    <property type="entry name" value="Ntn_hydrolases_N"/>
</dbReference>
<protein>
    <recommendedName>
        <fullName evidence="2">Gamma-glutamyltransferase</fullName>
    </recommendedName>
</protein>
<feature type="non-terminal residue" evidence="1">
    <location>
        <position position="373"/>
    </location>
</feature>
<accession>A0A381VDZ4</accession>
<sequence>MITEQGYSGFGGAVTAPHHLAAQAGGRVLADGGNAIEAMIAAAACIAVVYPHMNGLGGDNFWLIHPGRGIKPIGFDACGAAAELADRKWYRESGYEHMPTRGPKAASTVAGAVSGWGKAYEWSSRHCDGKLPLTRLFEDAIYYARAGFSVTDTLARNAHLKRSELEFVEGYSNLFMPSGSTLCPGERFCQPQLALTLERLAASGFDDFYTGELAHDIAEDLKQVGSPLRVADLNRHQPIQVDPLQLSLGETVLFNMPPPTQGISSLMLLGIFSRLGVEYADRFEYIHGLLESTKRAFSYRDRYLTDPEHMTVDPRQWLSDALLDRNATTIKWEQAAPWPAKEDGGDTVWLGSVDAQGRVVSFIQSLYWEFGSG</sequence>
<dbReference type="AlphaFoldDB" id="A0A381VDZ4"/>
<dbReference type="PANTHER" id="PTHR43881:SF5">
    <property type="entry name" value="GAMMA-GLUTAMYLTRANSPEPTIDASE"/>
    <property type="match status" value="1"/>
</dbReference>
<dbReference type="Gene3D" id="1.10.246.130">
    <property type="match status" value="1"/>
</dbReference>
<evidence type="ECO:0008006" key="2">
    <source>
        <dbReference type="Google" id="ProtNLM"/>
    </source>
</evidence>
<dbReference type="Pfam" id="PF01019">
    <property type="entry name" value="G_glu_transpept"/>
    <property type="match status" value="1"/>
</dbReference>
<evidence type="ECO:0000313" key="1">
    <source>
        <dbReference type="EMBL" id="SVA38251.1"/>
    </source>
</evidence>
<reference evidence="1" key="1">
    <citation type="submission" date="2018-05" db="EMBL/GenBank/DDBJ databases">
        <authorList>
            <person name="Lanie J.A."/>
            <person name="Ng W.-L."/>
            <person name="Kazmierczak K.M."/>
            <person name="Andrzejewski T.M."/>
            <person name="Davidsen T.M."/>
            <person name="Wayne K.J."/>
            <person name="Tettelin H."/>
            <person name="Glass J.I."/>
            <person name="Rusch D."/>
            <person name="Podicherti R."/>
            <person name="Tsui H.-C.T."/>
            <person name="Winkler M.E."/>
        </authorList>
    </citation>
    <scope>NUCLEOTIDE SEQUENCE</scope>
</reference>
<gene>
    <name evidence="1" type="ORF">METZ01_LOCUS91105</name>
</gene>
<name>A0A381VDZ4_9ZZZZ</name>
<dbReference type="PRINTS" id="PR01210">
    <property type="entry name" value="GGTRANSPTASE"/>
</dbReference>
<dbReference type="InterPro" id="IPR052896">
    <property type="entry name" value="GGT-like_enzyme"/>
</dbReference>
<proteinExistence type="predicted"/>
<dbReference type="SUPFAM" id="SSF56235">
    <property type="entry name" value="N-terminal nucleophile aminohydrolases (Ntn hydrolases)"/>
    <property type="match status" value="1"/>
</dbReference>
<dbReference type="EMBL" id="UINC01008504">
    <property type="protein sequence ID" value="SVA38251.1"/>
    <property type="molecule type" value="Genomic_DNA"/>
</dbReference>
<dbReference type="InterPro" id="IPR043138">
    <property type="entry name" value="GGT_lsub"/>
</dbReference>
<organism evidence="1">
    <name type="scientific">marine metagenome</name>
    <dbReference type="NCBI Taxonomy" id="408172"/>
    <lineage>
        <taxon>unclassified sequences</taxon>
        <taxon>metagenomes</taxon>
        <taxon>ecological metagenomes</taxon>
    </lineage>
</organism>
<dbReference type="PANTHER" id="PTHR43881">
    <property type="entry name" value="GAMMA-GLUTAMYLTRANSPEPTIDASE (AFU_ORTHOLOGUE AFUA_4G13580)"/>
    <property type="match status" value="1"/>
</dbReference>